<evidence type="ECO:0000256" key="4">
    <source>
        <dbReference type="ARBA" id="ARBA00022525"/>
    </source>
</evidence>
<accession>D1A6I1</accession>
<reference evidence="10 11" key="1">
    <citation type="journal article" date="2011" name="Stand. Genomic Sci.">
        <title>Complete genome sequence of Thermomonospora curvata type strain (B9).</title>
        <authorList>
            <person name="Chertkov O."/>
            <person name="Sikorski J."/>
            <person name="Nolan M."/>
            <person name="Lapidus A."/>
            <person name="Lucas S."/>
            <person name="Del Rio T.G."/>
            <person name="Tice H."/>
            <person name="Cheng J.F."/>
            <person name="Goodwin L."/>
            <person name="Pitluck S."/>
            <person name="Liolios K."/>
            <person name="Ivanova N."/>
            <person name="Mavromatis K."/>
            <person name="Mikhailova N."/>
            <person name="Ovchinnikova G."/>
            <person name="Pati A."/>
            <person name="Chen A."/>
            <person name="Palaniappan K."/>
            <person name="Djao O.D."/>
            <person name="Land M."/>
            <person name="Hauser L."/>
            <person name="Chang Y.J."/>
            <person name="Jeffries C.D."/>
            <person name="Brettin T."/>
            <person name="Han C."/>
            <person name="Detter J.C."/>
            <person name="Rohde M."/>
            <person name="Goker M."/>
            <person name="Woyke T."/>
            <person name="Bristow J."/>
            <person name="Eisen J.A."/>
            <person name="Markowitz V."/>
            <person name="Hugenholtz P."/>
            <person name="Klenk H.P."/>
            <person name="Kyrpides N.C."/>
        </authorList>
    </citation>
    <scope>NUCLEOTIDE SEQUENCE [LARGE SCALE GENOMIC DNA]</scope>
    <source>
        <strain evidence="11">ATCC 19995 / DSM 43183 / JCM 3096 / KCTC 9072 / NBRC 15933 / NCIMB 10081 / Henssen B9</strain>
    </source>
</reference>
<comment type="subunit">
    <text evidence="3">Homodimer.</text>
</comment>
<organism evidence="10 11">
    <name type="scientific">Thermomonospora curvata (strain ATCC 19995 / DSM 43183 / JCM 3096 / KCTC 9072 / NBRC 15933 / NCIMB 10081 / Henssen B9)</name>
    <dbReference type="NCBI Taxonomy" id="471852"/>
    <lineage>
        <taxon>Bacteria</taxon>
        <taxon>Bacillati</taxon>
        <taxon>Actinomycetota</taxon>
        <taxon>Actinomycetes</taxon>
        <taxon>Streptosporangiales</taxon>
        <taxon>Thermomonosporaceae</taxon>
        <taxon>Thermomonospora</taxon>
    </lineage>
</organism>
<proteinExistence type="inferred from homology"/>
<evidence type="ECO:0000256" key="7">
    <source>
        <dbReference type="ARBA" id="ARBA00023157"/>
    </source>
</evidence>
<dbReference type="SUPFAM" id="SSF55399">
    <property type="entry name" value="Subtilisin inhibitor"/>
    <property type="match status" value="1"/>
</dbReference>
<evidence type="ECO:0000256" key="3">
    <source>
        <dbReference type="ARBA" id="ARBA00011738"/>
    </source>
</evidence>
<dbReference type="InterPro" id="IPR020054">
    <property type="entry name" value="Prot_inh_SSI_I16_CS"/>
</dbReference>
<sequence length="137" mass="14254">MSHLIATVVTGAALAVLPPAGSAPEADPAQHGRPAAAGTALRLTVSHPEAAAATPRSVTLSCDPPGGSHPRAAQACADLDRSGGRIVREREEAICTTEYRPVTARATGMWRGRPVTFVRTFPNPCVMAARTGAIFRF</sequence>
<dbReference type="Pfam" id="PF00720">
    <property type="entry name" value="SSI"/>
    <property type="match status" value="1"/>
</dbReference>
<dbReference type="InterPro" id="IPR000691">
    <property type="entry name" value="Prot_inh_I16_SSI"/>
</dbReference>
<dbReference type="Gene3D" id="3.30.350.10">
    <property type="entry name" value="Subtilisin inhibitor-like"/>
    <property type="match status" value="1"/>
</dbReference>
<dbReference type="RefSeq" id="WP_012851240.1">
    <property type="nucleotide sequence ID" value="NC_013510.1"/>
</dbReference>
<dbReference type="eggNOG" id="ENOG50333FU">
    <property type="taxonomic scope" value="Bacteria"/>
</dbReference>
<evidence type="ECO:0000256" key="6">
    <source>
        <dbReference type="ARBA" id="ARBA00022900"/>
    </source>
</evidence>
<evidence type="ECO:0000256" key="1">
    <source>
        <dbReference type="ARBA" id="ARBA00004613"/>
    </source>
</evidence>
<dbReference type="AlphaFoldDB" id="D1A6I1"/>
<name>D1A6I1_THECD</name>
<dbReference type="PRINTS" id="PR00294">
    <property type="entry name" value="SSBTLNINHBTR"/>
</dbReference>
<comment type="similarity">
    <text evidence="2 8">Belongs to the protease inhibitor I16 (SSI) family.</text>
</comment>
<dbReference type="PROSITE" id="PS00999">
    <property type="entry name" value="SSI"/>
    <property type="match status" value="1"/>
</dbReference>
<evidence type="ECO:0000256" key="5">
    <source>
        <dbReference type="ARBA" id="ARBA00022690"/>
    </source>
</evidence>
<evidence type="ECO:0000256" key="8">
    <source>
        <dbReference type="RuleBase" id="RU003471"/>
    </source>
</evidence>
<dbReference type="EMBL" id="CP001738">
    <property type="protein sequence ID" value="ACY96456.1"/>
    <property type="molecule type" value="Genomic_DNA"/>
</dbReference>
<dbReference type="STRING" id="471852.Tcur_0866"/>
<evidence type="ECO:0000313" key="11">
    <source>
        <dbReference type="Proteomes" id="UP000001918"/>
    </source>
</evidence>
<keyword evidence="4" id="KW-0964">Secreted</keyword>
<keyword evidence="7" id="KW-1015">Disulfide bond</keyword>
<gene>
    <name evidence="10" type="ordered locus">Tcur_0866</name>
</gene>
<dbReference type="InterPro" id="IPR023549">
    <property type="entry name" value="Subtilisin_inhibitor"/>
</dbReference>
<dbReference type="InterPro" id="IPR036819">
    <property type="entry name" value="Subtilisin_inhibitor-like_sf"/>
</dbReference>
<keyword evidence="11" id="KW-1185">Reference proteome</keyword>
<dbReference type="Proteomes" id="UP000001918">
    <property type="component" value="Chromosome"/>
</dbReference>
<dbReference type="OrthoDB" id="4567948at2"/>
<feature type="domain" description="Subtilisin inhibitor" evidence="9">
    <location>
        <begin position="38"/>
        <end position="123"/>
    </location>
</feature>
<evidence type="ECO:0000259" key="9">
    <source>
        <dbReference type="Pfam" id="PF00720"/>
    </source>
</evidence>
<dbReference type="HOGENOM" id="CLU_121949_0_1_11"/>
<evidence type="ECO:0000313" key="10">
    <source>
        <dbReference type="EMBL" id="ACY96456.1"/>
    </source>
</evidence>
<keyword evidence="5 8" id="KW-0646">Protease inhibitor</keyword>
<protein>
    <submittedName>
        <fullName evidence="10">Proteinase inhibitor I16 subtilisin-type inhibitor</fullName>
    </submittedName>
</protein>
<dbReference type="GO" id="GO:0004867">
    <property type="term" value="F:serine-type endopeptidase inhibitor activity"/>
    <property type="evidence" value="ECO:0007669"/>
    <property type="project" value="UniProtKB-KW"/>
</dbReference>
<dbReference type="KEGG" id="tcu:Tcur_0866"/>
<keyword evidence="6 8" id="KW-0722">Serine protease inhibitor</keyword>
<dbReference type="GO" id="GO:0005576">
    <property type="term" value="C:extracellular region"/>
    <property type="evidence" value="ECO:0007669"/>
    <property type="project" value="UniProtKB-SubCell"/>
</dbReference>
<comment type="subcellular location">
    <subcellularLocation>
        <location evidence="1">Secreted</location>
    </subcellularLocation>
</comment>
<evidence type="ECO:0000256" key="2">
    <source>
        <dbReference type="ARBA" id="ARBA00010472"/>
    </source>
</evidence>